<organism evidence="1 2">
    <name type="scientific">Mauremys mutica</name>
    <name type="common">yellowpond turtle</name>
    <dbReference type="NCBI Taxonomy" id="74926"/>
    <lineage>
        <taxon>Eukaryota</taxon>
        <taxon>Metazoa</taxon>
        <taxon>Chordata</taxon>
        <taxon>Craniata</taxon>
        <taxon>Vertebrata</taxon>
        <taxon>Euteleostomi</taxon>
        <taxon>Archelosauria</taxon>
        <taxon>Testudinata</taxon>
        <taxon>Testudines</taxon>
        <taxon>Cryptodira</taxon>
        <taxon>Durocryptodira</taxon>
        <taxon>Testudinoidea</taxon>
        <taxon>Geoemydidae</taxon>
        <taxon>Geoemydinae</taxon>
        <taxon>Mauremys</taxon>
    </lineage>
</organism>
<sequence length="103" mass="11445">MTVTALTMCRLFSLSGDELKELLEAYPEIGEEITKCTIHNCESLIGFNVHSPELFALYPALVSILAVAPCRHLLNNVHKITLFRCLATRSSCTAASQQMMMKI</sequence>
<comment type="caution">
    <text evidence="1">The sequence shown here is derived from an EMBL/GenBank/DDBJ whole genome shotgun (WGS) entry which is preliminary data.</text>
</comment>
<name>A0A9D4BBI7_9SAUR</name>
<dbReference type="Proteomes" id="UP000827986">
    <property type="component" value="Unassembled WGS sequence"/>
</dbReference>
<dbReference type="EMBL" id="JAHDVG010000463">
    <property type="protein sequence ID" value="KAH1186989.1"/>
    <property type="molecule type" value="Genomic_DNA"/>
</dbReference>
<evidence type="ECO:0000313" key="1">
    <source>
        <dbReference type="EMBL" id="KAH1186989.1"/>
    </source>
</evidence>
<accession>A0A9D4BBI7</accession>
<protein>
    <submittedName>
        <fullName evidence="1">Uncharacterized protein</fullName>
    </submittedName>
</protein>
<dbReference type="AlphaFoldDB" id="A0A9D4BBI7"/>
<evidence type="ECO:0000313" key="2">
    <source>
        <dbReference type="Proteomes" id="UP000827986"/>
    </source>
</evidence>
<gene>
    <name evidence="1" type="ORF">KIL84_019738</name>
</gene>
<keyword evidence="2" id="KW-1185">Reference proteome</keyword>
<reference evidence="1" key="1">
    <citation type="submission" date="2021-09" db="EMBL/GenBank/DDBJ databases">
        <title>The genome of Mauremys mutica provides insights into the evolution of semi-aquatic lifestyle.</title>
        <authorList>
            <person name="Gong S."/>
            <person name="Gao Y."/>
        </authorList>
    </citation>
    <scope>NUCLEOTIDE SEQUENCE</scope>
    <source>
        <strain evidence="1">MM-2020</strain>
        <tissue evidence="1">Muscle</tissue>
    </source>
</reference>
<proteinExistence type="predicted"/>